<comment type="function">
    <text evidence="12">Required for the insertion and/or proper folding and/or complex formation of integral membrane proteins into the membrane. Involved in integration of membrane proteins that insert both dependently and independently of the Sec translocase complex, as well as at least some lipoproteins.</text>
</comment>
<feature type="region of interest" description="Disordered" evidence="13">
    <location>
        <begin position="252"/>
        <end position="279"/>
    </location>
</feature>
<evidence type="ECO:0000256" key="4">
    <source>
        <dbReference type="ARBA" id="ARBA00022692"/>
    </source>
</evidence>
<keyword evidence="16" id="KW-1185">Reference proteome</keyword>
<keyword evidence="8 12" id="KW-0472">Membrane</keyword>
<dbReference type="PANTHER" id="PTHR12428:SF65">
    <property type="entry name" value="CYTOCHROME C OXIDASE ASSEMBLY PROTEIN COX18, MITOCHONDRIAL"/>
    <property type="match status" value="1"/>
</dbReference>
<feature type="compositionally biased region" description="Basic and acidic residues" evidence="13">
    <location>
        <begin position="252"/>
        <end position="269"/>
    </location>
</feature>
<evidence type="ECO:0000256" key="12">
    <source>
        <dbReference type="HAMAP-Rule" id="MF_01811"/>
    </source>
</evidence>
<evidence type="ECO:0000256" key="8">
    <source>
        <dbReference type="ARBA" id="ARBA00023136"/>
    </source>
</evidence>
<evidence type="ECO:0000313" key="16">
    <source>
        <dbReference type="Proteomes" id="UP000243884"/>
    </source>
</evidence>
<comment type="similarity">
    <text evidence="12">Belongs to the OXA1/ALB3/YidC family. Type 2 subfamily.</text>
</comment>
<sequence length="279" mass="32364">MKLKTNKRMWRLTALIASVSLFLAACGQSVREPITENSTGIWDRGIIYNLSRFIIWLADILGDNYGLAIIVITLIIRIILIPLTIYQNKTTEKMQIVQPEMQELRQKYSSKDPETQEKLQTELAKLNEKYDYNPFASFLPLIIQLPILMALYQAISRTEVISHSHFLWMQLGQPDPYFIVPIIAALLTWYNSKLMMIGTPNPSQGAVMQWIMPLLILFMGVSLPSAIAIYWVASTGFMIIQTLLLNNPYKKREAREEEARKKRDLQRRLEKAKRHPRKR</sequence>
<keyword evidence="6 12" id="KW-0653">Protein transport</keyword>
<name>A0A1W1ZC37_9LACT</name>
<keyword evidence="11 12" id="KW-0449">Lipoprotein</keyword>
<dbReference type="InterPro" id="IPR047196">
    <property type="entry name" value="YidC_ALB_C"/>
</dbReference>
<dbReference type="AlphaFoldDB" id="A0A1W1ZC37"/>
<dbReference type="InterPro" id="IPR001708">
    <property type="entry name" value="YidC/ALB3/OXA1/COX18"/>
</dbReference>
<evidence type="ECO:0000256" key="7">
    <source>
        <dbReference type="ARBA" id="ARBA00022989"/>
    </source>
</evidence>
<evidence type="ECO:0000256" key="1">
    <source>
        <dbReference type="ARBA" id="ARBA00004651"/>
    </source>
</evidence>
<protein>
    <recommendedName>
        <fullName evidence="12">Membrane protein insertase YidC</fullName>
    </recommendedName>
    <alternativeName>
        <fullName evidence="12">Foldase YidC</fullName>
    </alternativeName>
    <alternativeName>
        <fullName evidence="12">Membrane integrase YidC</fullName>
    </alternativeName>
    <alternativeName>
        <fullName evidence="12">Membrane protein YidC</fullName>
    </alternativeName>
</protein>
<keyword evidence="10 12" id="KW-0143">Chaperone</keyword>
<evidence type="ECO:0000256" key="13">
    <source>
        <dbReference type="SAM" id="MobiDB-lite"/>
    </source>
</evidence>
<dbReference type="PROSITE" id="PS51257">
    <property type="entry name" value="PROKAR_LIPOPROTEIN"/>
    <property type="match status" value="1"/>
</dbReference>
<dbReference type="HAMAP" id="MF_01811">
    <property type="entry name" value="YidC_type2"/>
    <property type="match status" value="1"/>
</dbReference>
<evidence type="ECO:0000256" key="6">
    <source>
        <dbReference type="ARBA" id="ARBA00022927"/>
    </source>
</evidence>
<feature type="transmembrane region" description="Helical" evidence="12">
    <location>
        <begin position="65"/>
        <end position="86"/>
    </location>
</feature>
<dbReference type="EMBL" id="FWXK01000007">
    <property type="protein sequence ID" value="SMC45771.1"/>
    <property type="molecule type" value="Genomic_DNA"/>
</dbReference>
<evidence type="ECO:0000256" key="3">
    <source>
        <dbReference type="ARBA" id="ARBA00022475"/>
    </source>
</evidence>
<dbReference type="NCBIfam" id="TIGR03592">
    <property type="entry name" value="yidC_oxa1_cterm"/>
    <property type="match status" value="1"/>
</dbReference>
<dbReference type="Proteomes" id="UP000243884">
    <property type="component" value="Unassembled WGS sequence"/>
</dbReference>
<organism evidence="15 16">
    <name type="scientific">Aerococcus suis</name>
    <dbReference type="NCBI Taxonomy" id="371602"/>
    <lineage>
        <taxon>Bacteria</taxon>
        <taxon>Bacillati</taxon>
        <taxon>Bacillota</taxon>
        <taxon>Bacilli</taxon>
        <taxon>Lactobacillales</taxon>
        <taxon>Aerococcaceae</taxon>
        <taxon>Aerococcus</taxon>
    </lineage>
</organism>
<dbReference type="PANTHER" id="PTHR12428">
    <property type="entry name" value="OXA1"/>
    <property type="match status" value="1"/>
</dbReference>
<dbReference type="Pfam" id="PF02096">
    <property type="entry name" value="60KD_IMP"/>
    <property type="match status" value="1"/>
</dbReference>
<proteinExistence type="inferred from homology"/>
<dbReference type="CDD" id="cd20070">
    <property type="entry name" value="5TM_YidC_Alb3"/>
    <property type="match status" value="1"/>
</dbReference>
<keyword evidence="3 12" id="KW-1003">Cell membrane</keyword>
<comment type="subcellular location">
    <subcellularLocation>
        <location evidence="1 12">Cell membrane</location>
        <topology evidence="1 12">Multi-pass membrane protein</topology>
    </subcellularLocation>
</comment>
<dbReference type="GO" id="GO:0005886">
    <property type="term" value="C:plasma membrane"/>
    <property type="evidence" value="ECO:0007669"/>
    <property type="project" value="UniProtKB-SubCell"/>
</dbReference>
<dbReference type="RefSeq" id="WP_234983540.1">
    <property type="nucleotide sequence ID" value="NZ_FWXK01000007.1"/>
</dbReference>
<keyword evidence="9" id="KW-0564">Palmitate</keyword>
<evidence type="ECO:0000256" key="2">
    <source>
        <dbReference type="ARBA" id="ARBA00022448"/>
    </source>
</evidence>
<evidence type="ECO:0000259" key="14">
    <source>
        <dbReference type="Pfam" id="PF02096"/>
    </source>
</evidence>
<keyword evidence="4 12" id="KW-0812">Transmembrane</keyword>
<keyword evidence="2 12" id="KW-0813">Transport</keyword>
<evidence type="ECO:0000256" key="5">
    <source>
        <dbReference type="ARBA" id="ARBA00022729"/>
    </source>
</evidence>
<feature type="compositionally biased region" description="Basic residues" evidence="13">
    <location>
        <begin position="270"/>
        <end position="279"/>
    </location>
</feature>
<evidence type="ECO:0000256" key="10">
    <source>
        <dbReference type="ARBA" id="ARBA00023186"/>
    </source>
</evidence>
<keyword evidence="7 12" id="KW-1133">Transmembrane helix</keyword>
<evidence type="ECO:0000313" key="15">
    <source>
        <dbReference type="EMBL" id="SMC45771.1"/>
    </source>
</evidence>
<feature type="transmembrane region" description="Helical" evidence="12">
    <location>
        <begin position="204"/>
        <end position="221"/>
    </location>
</feature>
<dbReference type="GO" id="GO:0032977">
    <property type="term" value="F:membrane insertase activity"/>
    <property type="evidence" value="ECO:0007669"/>
    <property type="project" value="InterPro"/>
</dbReference>
<reference evidence="16" key="1">
    <citation type="submission" date="2017-04" db="EMBL/GenBank/DDBJ databases">
        <authorList>
            <person name="Varghese N."/>
            <person name="Submissions S."/>
        </authorList>
    </citation>
    <scope>NUCLEOTIDE SEQUENCE [LARGE SCALE GENOMIC DNA]</scope>
    <source>
        <strain evidence="16">DSM 21500</strain>
    </source>
</reference>
<dbReference type="InterPro" id="IPR023060">
    <property type="entry name" value="YidC/YidC1/YidC2_Firmicutes"/>
</dbReference>
<dbReference type="PRINTS" id="PR00701">
    <property type="entry name" value="60KDINNERMP"/>
</dbReference>
<dbReference type="InterPro" id="IPR028055">
    <property type="entry name" value="YidC/Oxa/ALB_C"/>
</dbReference>
<feature type="domain" description="Membrane insertase YidC/Oxa/ALB C-terminal" evidence="14">
    <location>
        <begin position="65"/>
        <end position="246"/>
    </location>
</feature>
<evidence type="ECO:0000256" key="11">
    <source>
        <dbReference type="ARBA" id="ARBA00023288"/>
    </source>
</evidence>
<keyword evidence="5 12" id="KW-0732">Signal</keyword>
<evidence type="ECO:0000256" key="9">
    <source>
        <dbReference type="ARBA" id="ARBA00023139"/>
    </source>
</evidence>
<accession>A0A1W1ZC37</accession>
<dbReference type="GO" id="GO:0015031">
    <property type="term" value="P:protein transport"/>
    <property type="evidence" value="ECO:0007669"/>
    <property type="project" value="UniProtKB-KW"/>
</dbReference>
<dbReference type="GO" id="GO:0051205">
    <property type="term" value="P:protein insertion into membrane"/>
    <property type="evidence" value="ECO:0007669"/>
    <property type="project" value="TreeGrafter"/>
</dbReference>
<gene>
    <name evidence="12" type="primary">yidC</name>
    <name evidence="15" type="ORF">SAMN04487984_1246</name>
</gene>
<feature type="transmembrane region" description="Helical" evidence="12">
    <location>
        <begin position="175"/>
        <end position="192"/>
    </location>
</feature>
<dbReference type="STRING" id="371602.SAMN04487984_1246"/>
<feature type="transmembrane region" description="Helical" evidence="12">
    <location>
        <begin position="135"/>
        <end position="155"/>
    </location>
</feature>